<accession>A0A645DMA5</accession>
<gene>
    <name evidence="1" type="ORF">SDC9_137548</name>
</gene>
<comment type="caution">
    <text evidence="1">The sequence shown here is derived from an EMBL/GenBank/DDBJ whole genome shotgun (WGS) entry which is preliminary data.</text>
</comment>
<organism evidence="1">
    <name type="scientific">bioreactor metagenome</name>
    <dbReference type="NCBI Taxonomy" id="1076179"/>
    <lineage>
        <taxon>unclassified sequences</taxon>
        <taxon>metagenomes</taxon>
        <taxon>ecological metagenomes</taxon>
    </lineage>
</organism>
<name>A0A645DMA5_9ZZZZ</name>
<reference evidence="1" key="1">
    <citation type="submission" date="2019-08" db="EMBL/GenBank/DDBJ databases">
        <authorList>
            <person name="Kucharzyk K."/>
            <person name="Murdoch R.W."/>
            <person name="Higgins S."/>
            <person name="Loffler F."/>
        </authorList>
    </citation>
    <scope>NUCLEOTIDE SEQUENCE</scope>
</reference>
<sequence>MTFPTWAAARFDSSASFRTSSATTANPRPASPALAASMAAFSARRFVWSAIWVMVFTNPVMPDTDLASSVTAALTWPPAPETSSIRVAISSRALPPFSAAREISWACSPDSAAAFAPAWDALATSSTPALASSMALTVSWVFFATLPTRPITSCTEALLCSDAALMSSARESTLEALSRIFLTVSAVPEIIRFTASATFRISSIDVSASMEAVRSPVSATYRARSATAWRGRARLREKRMTTMEATTRTPTMPM</sequence>
<evidence type="ECO:0000313" key="1">
    <source>
        <dbReference type="EMBL" id="MPM90427.1"/>
    </source>
</evidence>
<dbReference type="EMBL" id="VSSQ01037672">
    <property type="protein sequence ID" value="MPM90427.1"/>
    <property type="molecule type" value="Genomic_DNA"/>
</dbReference>
<proteinExistence type="predicted"/>
<dbReference type="AlphaFoldDB" id="A0A645DMA5"/>
<protein>
    <submittedName>
        <fullName evidence="1">Uncharacterized protein</fullName>
    </submittedName>
</protein>